<feature type="domain" description="DUF4328" evidence="2">
    <location>
        <begin position="131"/>
        <end position="284"/>
    </location>
</feature>
<dbReference type="Pfam" id="PF14219">
    <property type="entry name" value="DUF4328"/>
    <property type="match status" value="1"/>
</dbReference>
<dbReference type="GeneID" id="85487693"/>
<protein>
    <recommendedName>
        <fullName evidence="2">DUF4328 domain-containing protein</fullName>
    </recommendedName>
</protein>
<dbReference type="Proteomes" id="UP000182054">
    <property type="component" value="Unassembled WGS sequence"/>
</dbReference>
<feature type="transmembrane region" description="Helical" evidence="1">
    <location>
        <begin position="228"/>
        <end position="246"/>
    </location>
</feature>
<dbReference type="OrthoDB" id="4774087at2"/>
<feature type="transmembrane region" description="Helical" evidence="1">
    <location>
        <begin position="145"/>
        <end position="169"/>
    </location>
</feature>
<gene>
    <name evidence="3" type="ORF">SAMN05444374_1238</name>
</gene>
<keyword evidence="1" id="KW-0812">Transmembrane</keyword>
<keyword evidence="1" id="KW-0472">Membrane</keyword>
<reference evidence="3 4" key="1">
    <citation type="submission" date="2016-10" db="EMBL/GenBank/DDBJ databases">
        <authorList>
            <person name="de Groot N.N."/>
        </authorList>
    </citation>
    <scope>NUCLEOTIDE SEQUENCE [LARGE SCALE GENOMIC DNA]</scope>
    <source>
        <strain evidence="3 4">DSM 44908</strain>
    </source>
</reference>
<sequence length="315" mass="33955">MIYFQICARCRHRIDVGTRPLQWCPRCRGVLLSPVPVGAPPGAVRRNFRWVAIRPGGRRPILHVAPPGPTPSYAEIPRWGLPTEVPPPVEVPDRADRLAGRAPRLLAAAVVLFAAAALAEFGRYGVLLVNRERLIAPAVLALSDAAVWCLAVIGTGVGIAAAVASVAWLRRARSDAYAAVGAADPRRLRTLYAGSLIPLVNLVMPGVFLTELARVSRHGPRVAPVVPWWWTVWIANWAMLAIATAFRFGDGIQAQANGVVAAALTDVVAAGLAAITLVVMRRAEDRTTRGDRRVPTRWVLATGDAERTEKAEAVR</sequence>
<keyword evidence="1" id="KW-1133">Transmembrane helix</keyword>
<dbReference type="RefSeq" id="WP_068362973.1">
    <property type="nucleotide sequence ID" value="NZ_FOJN01000023.1"/>
</dbReference>
<evidence type="ECO:0000313" key="4">
    <source>
        <dbReference type="Proteomes" id="UP000182054"/>
    </source>
</evidence>
<evidence type="ECO:0000259" key="2">
    <source>
        <dbReference type="Pfam" id="PF14219"/>
    </source>
</evidence>
<feature type="transmembrane region" description="Helical" evidence="1">
    <location>
        <begin position="190"/>
        <end position="208"/>
    </location>
</feature>
<feature type="transmembrane region" description="Helical" evidence="1">
    <location>
        <begin position="258"/>
        <end position="280"/>
    </location>
</feature>
<evidence type="ECO:0000256" key="1">
    <source>
        <dbReference type="SAM" id="Phobius"/>
    </source>
</evidence>
<name>A0A1I0UEK2_9NOCA</name>
<feature type="transmembrane region" description="Helical" evidence="1">
    <location>
        <begin position="105"/>
        <end position="125"/>
    </location>
</feature>
<accession>A0A1I0UEK2</accession>
<organism evidence="3 4">
    <name type="scientific">Rhodococcoides kroppenstedtii</name>
    <dbReference type="NCBI Taxonomy" id="293050"/>
    <lineage>
        <taxon>Bacteria</taxon>
        <taxon>Bacillati</taxon>
        <taxon>Actinomycetota</taxon>
        <taxon>Actinomycetes</taxon>
        <taxon>Mycobacteriales</taxon>
        <taxon>Nocardiaceae</taxon>
        <taxon>Rhodococcoides</taxon>
    </lineage>
</organism>
<dbReference type="AlphaFoldDB" id="A0A1I0UEK2"/>
<proteinExistence type="predicted"/>
<evidence type="ECO:0000313" key="3">
    <source>
        <dbReference type="EMBL" id="SFA62488.1"/>
    </source>
</evidence>
<dbReference type="EMBL" id="FOJN01000023">
    <property type="protein sequence ID" value="SFA62488.1"/>
    <property type="molecule type" value="Genomic_DNA"/>
</dbReference>
<dbReference type="InterPro" id="IPR025565">
    <property type="entry name" value="DUF4328"/>
</dbReference>